<keyword evidence="1" id="KW-0732">Signal</keyword>
<evidence type="ECO:0000256" key="1">
    <source>
        <dbReference type="SAM" id="SignalP"/>
    </source>
</evidence>
<feature type="chain" id="PRO_5011709957" description="Glutaredoxin" evidence="1">
    <location>
        <begin position="24"/>
        <end position="216"/>
    </location>
</feature>
<protein>
    <recommendedName>
        <fullName evidence="4">Glutaredoxin</fullName>
    </recommendedName>
</protein>
<feature type="signal peptide" evidence="1">
    <location>
        <begin position="1"/>
        <end position="23"/>
    </location>
</feature>
<reference evidence="3" key="1">
    <citation type="submission" date="2016-10" db="EMBL/GenBank/DDBJ databases">
        <authorList>
            <person name="Varghese N."/>
            <person name="Submissions S."/>
        </authorList>
    </citation>
    <scope>NUCLEOTIDE SEQUENCE [LARGE SCALE GENOMIC DNA]</scope>
    <source>
        <strain evidence="3">DSM 25730</strain>
    </source>
</reference>
<proteinExistence type="predicted"/>
<dbReference type="Gene3D" id="3.40.30.10">
    <property type="entry name" value="Glutaredoxin"/>
    <property type="match status" value="1"/>
</dbReference>
<name>A0A1I1RBG5_9FLAO</name>
<dbReference type="STRING" id="870482.SAMN04487987_10994"/>
<accession>A0A1I1RBG5</accession>
<sequence length="216" mass="24692">MKLKFNHFFLVILIFLTSFLGFAQGANPENVTLVEKQNGKRLELYAKNTDTIPYVVFLRVTTNDFRRSSNRPVLKPVSANSEVHLLTLIKLAGSEGNYEKQFIVNEVSTNLKFRKDDDDMQINFDTALKTANITLFESDACEICEDTKLLFNNNKVAYNLKAINNDQDLLLKALKNNGQSIENIQRDVFVLKIEDAIYRGISTKKELLEALKNHIE</sequence>
<dbReference type="OrthoDB" id="1144044at2"/>
<organism evidence="2 3">
    <name type="scientific">Algibacter pectinivorans</name>
    <dbReference type="NCBI Taxonomy" id="870482"/>
    <lineage>
        <taxon>Bacteria</taxon>
        <taxon>Pseudomonadati</taxon>
        <taxon>Bacteroidota</taxon>
        <taxon>Flavobacteriia</taxon>
        <taxon>Flavobacteriales</taxon>
        <taxon>Flavobacteriaceae</taxon>
        <taxon>Algibacter</taxon>
    </lineage>
</organism>
<evidence type="ECO:0008006" key="4">
    <source>
        <dbReference type="Google" id="ProtNLM"/>
    </source>
</evidence>
<gene>
    <name evidence="2" type="ORF">SAMN04487987_10994</name>
</gene>
<evidence type="ECO:0000313" key="2">
    <source>
        <dbReference type="EMBL" id="SFD31726.1"/>
    </source>
</evidence>
<keyword evidence="3" id="KW-1185">Reference proteome</keyword>
<dbReference type="AlphaFoldDB" id="A0A1I1RBG5"/>
<dbReference type="Proteomes" id="UP000199439">
    <property type="component" value="Unassembled WGS sequence"/>
</dbReference>
<evidence type="ECO:0000313" key="3">
    <source>
        <dbReference type="Proteomes" id="UP000199439"/>
    </source>
</evidence>
<dbReference type="RefSeq" id="WP_092852928.1">
    <property type="nucleotide sequence ID" value="NZ_FOMI01000009.1"/>
</dbReference>
<dbReference type="EMBL" id="FOMI01000009">
    <property type="protein sequence ID" value="SFD31726.1"/>
    <property type="molecule type" value="Genomic_DNA"/>
</dbReference>